<dbReference type="PATRIC" id="fig|931276.5.peg.2188"/>
<accession>M1LSJ3</accession>
<evidence type="ECO:0000313" key="1">
    <source>
        <dbReference type="EMBL" id="AGF55955.1"/>
    </source>
</evidence>
<gene>
    <name evidence="1" type="ORF">Cspa_c21900</name>
</gene>
<dbReference type="RefSeq" id="WP_015392274.1">
    <property type="nucleotide sequence ID" value="NC_020291.1"/>
</dbReference>
<reference evidence="1 2" key="1">
    <citation type="submission" date="2013-02" db="EMBL/GenBank/DDBJ databases">
        <title>Genome sequence of Clostridium saccharoperbutylacetonicum N1-4(HMT).</title>
        <authorList>
            <person name="Poehlein A."/>
            <person name="Daniel R."/>
        </authorList>
    </citation>
    <scope>NUCLEOTIDE SEQUENCE [LARGE SCALE GENOMIC DNA]</scope>
    <source>
        <strain evidence="2">N1-4(HMT)</strain>
    </source>
</reference>
<name>M1LSJ3_9CLOT</name>
<dbReference type="EMBL" id="CP004121">
    <property type="protein sequence ID" value="AGF55955.1"/>
    <property type="molecule type" value="Genomic_DNA"/>
</dbReference>
<evidence type="ECO:0000313" key="2">
    <source>
        <dbReference type="Proteomes" id="UP000011728"/>
    </source>
</evidence>
<dbReference type="AlphaFoldDB" id="M1LSJ3"/>
<keyword evidence="2" id="KW-1185">Reference proteome</keyword>
<dbReference type="STRING" id="36745.CLSAP_20110"/>
<dbReference type="Proteomes" id="UP000011728">
    <property type="component" value="Chromosome"/>
</dbReference>
<proteinExistence type="predicted"/>
<dbReference type="KEGG" id="csr:Cspa_c21900"/>
<organism evidence="1 2">
    <name type="scientific">Clostridium saccharoperbutylacetonicum N1-4(HMT)</name>
    <dbReference type="NCBI Taxonomy" id="931276"/>
    <lineage>
        <taxon>Bacteria</taxon>
        <taxon>Bacillati</taxon>
        <taxon>Bacillota</taxon>
        <taxon>Clostridia</taxon>
        <taxon>Eubacteriales</taxon>
        <taxon>Clostridiaceae</taxon>
        <taxon>Clostridium</taxon>
    </lineage>
</organism>
<protein>
    <submittedName>
        <fullName evidence="1">Uncharacterized protein</fullName>
    </submittedName>
</protein>
<dbReference type="HOGENOM" id="CLU_3268180_0_0_9"/>
<sequence length="41" mass="4752">MIINLNKERGGRIYDAFDGIKVCVYDEIFNSKKEIDNLKMG</sequence>